<dbReference type="EMBL" id="BCWF01000024">
    <property type="protein sequence ID" value="GAT28138.1"/>
    <property type="molecule type" value="Genomic_DNA"/>
</dbReference>
<feature type="transmembrane region" description="Helical" evidence="5">
    <location>
        <begin position="487"/>
        <end position="507"/>
    </location>
</feature>
<dbReference type="InterPro" id="IPR020846">
    <property type="entry name" value="MFS_dom"/>
</dbReference>
<dbReference type="Gene3D" id="1.20.1250.20">
    <property type="entry name" value="MFS general substrate transporter like domains"/>
    <property type="match status" value="1"/>
</dbReference>
<feature type="transmembrane region" description="Helical" evidence="5">
    <location>
        <begin position="311"/>
        <end position="337"/>
    </location>
</feature>
<accession>A0A146FRC5</accession>
<dbReference type="KEGG" id="aluc:AKAW2_80760S"/>
<reference evidence="9" key="2">
    <citation type="submission" date="2016-02" db="EMBL/GenBank/DDBJ databases">
        <title>Genome sequencing of Aspergillus luchuensis NBRC 4314.</title>
        <authorList>
            <person name="Yamada O."/>
        </authorList>
    </citation>
    <scope>NUCLEOTIDE SEQUENCE [LARGE SCALE GENOMIC DNA]</scope>
    <source>
        <strain evidence="9">RIB 2604</strain>
    </source>
</reference>
<dbReference type="VEuPathDB" id="FungiDB:ASPFODRAFT_41665"/>
<dbReference type="EMBL" id="AP024432">
    <property type="protein sequence ID" value="BCS04959.1"/>
    <property type="molecule type" value="Genomic_DNA"/>
</dbReference>
<feature type="transmembrane region" description="Helical" evidence="5">
    <location>
        <begin position="425"/>
        <end position="446"/>
    </location>
</feature>
<dbReference type="InterPro" id="IPR036259">
    <property type="entry name" value="MFS_trans_sf"/>
</dbReference>
<proteinExistence type="predicted"/>
<evidence type="ECO:0000259" key="6">
    <source>
        <dbReference type="PROSITE" id="PS50850"/>
    </source>
</evidence>
<dbReference type="PANTHER" id="PTHR23502:SF47">
    <property type="entry name" value="MAJOR FACILITATOR SUPERFAMILY (MFS) PROFILE DOMAIN-CONTAINING PROTEIN-RELATED"/>
    <property type="match status" value="1"/>
</dbReference>
<feature type="domain" description="Major facilitator superfamily (MFS) profile" evidence="6">
    <location>
        <begin position="78"/>
        <end position="511"/>
    </location>
</feature>
<reference evidence="7" key="3">
    <citation type="submission" date="2021-01" db="EMBL/GenBank/DDBJ databases">
        <authorList>
            <consortium name="Aspergillus luchuensis mut. kawachii IFO 4304 genome sequencing consortium"/>
            <person name="Kazuki M."/>
            <person name="Futagami T."/>
        </authorList>
    </citation>
    <scope>NUCLEOTIDE SEQUENCE</scope>
    <source>
        <strain evidence="7">IFO 4308</strain>
    </source>
</reference>
<evidence type="ECO:0000313" key="10">
    <source>
        <dbReference type="Proteomes" id="UP000661280"/>
    </source>
</evidence>
<feature type="transmembrane region" description="Helical" evidence="5">
    <location>
        <begin position="111"/>
        <end position="135"/>
    </location>
</feature>
<dbReference type="GO" id="GO:0022857">
    <property type="term" value="F:transmembrane transporter activity"/>
    <property type="evidence" value="ECO:0007669"/>
    <property type="project" value="InterPro"/>
</dbReference>
<dbReference type="Pfam" id="PF07690">
    <property type="entry name" value="MFS_1"/>
    <property type="match status" value="1"/>
</dbReference>
<reference evidence="7" key="4">
    <citation type="submission" date="2021-02" db="EMBL/GenBank/DDBJ databases">
        <title>Aspergillus luchuensis mut. kawachii IFO 4304 genome sequence.</title>
        <authorList>
            <person name="Mori K."/>
            <person name="Kadooka C."/>
            <person name="Goto M."/>
            <person name="Futagami T."/>
        </authorList>
    </citation>
    <scope>NUCLEOTIDE SEQUENCE</scope>
    <source>
        <strain evidence="7">IFO 4308</strain>
    </source>
</reference>
<feature type="transmembrane region" description="Helical" evidence="5">
    <location>
        <begin position="349"/>
        <end position="370"/>
    </location>
</feature>
<comment type="subcellular location">
    <subcellularLocation>
        <location evidence="1">Membrane</location>
        <topology evidence="1">Multi-pass membrane protein</topology>
    </subcellularLocation>
</comment>
<evidence type="ECO:0000256" key="1">
    <source>
        <dbReference type="ARBA" id="ARBA00004141"/>
    </source>
</evidence>
<keyword evidence="10" id="KW-1185">Reference proteome</keyword>
<keyword evidence="4 5" id="KW-0472">Membrane</keyword>
<evidence type="ECO:0000313" key="8">
    <source>
        <dbReference type="EMBL" id="GAT28138.1"/>
    </source>
</evidence>
<sequence length="524" mass="57578">MATLRQYISLRDAVRADIARVHSHSDSSSGISTSEEKASALLPGVQISRPDEQNGSVTFLVGWKGGDPHNPQNWSRPKKWFCTVATCLIALAITIPGTIDAPISDAFNEHYGVGAIAGSMTTGMYLIGVGFGSLFVGPISETFGRNFVYFTNLAIFMLFVMGKALAPNYGAAIVFRFLTGFFGAAPMTVAGGTVGDLWSPLELTFSLPFVTLASYSGPILGPIIGAYIPKSAFIWVDWISLIIAGAVLIFVAKFQPETYGPLLLQWRAKHLRDETGDCRYQVDEYASASSLGRRLLVNVYRPFQMTYTEPIILVFSFYLVLLYIVLFTFLNGFPFIFSDTYGISTSLTYVIFVSMLAGDAVALVLIPILYRWTKQAAARAAAEGKALQAEVSLYWAMVGGSILMPISLFWMGWTCYPGVSIWSPILSTFVFGYSLVTIFTATYLYICFVYTTYAGSALAFVSFSRYVISGALLPASVPMYQHMTPHWVLTMVGILATIMAPVPFLLYRYGHQIRAMSKHVQNKA</sequence>
<evidence type="ECO:0000256" key="2">
    <source>
        <dbReference type="ARBA" id="ARBA00022692"/>
    </source>
</evidence>
<feature type="transmembrane region" description="Helical" evidence="5">
    <location>
        <begin position="391"/>
        <end position="413"/>
    </location>
</feature>
<feature type="transmembrane region" description="Helical" evidence="5">
    <location>
        <begin position="453"/>
        <end position="475"/>
    </location>
</feature>
<dbReference type="AlphaFoldDB" id="A0A146FRC5"/>
<dbReference type="InterPro" id="IPR011701">
    <property type="entry name" value="MFS"/>
</dbReference>
<dbReference type="GO" id="GO:0005886">
    <property type="term" value="C:plasma membrane"/>
    <property type="evidence" value="ECO:0007669"/>
    <property type="project" value="TreeGrafter"/>
</dbReference>
<dbReference type="Proteomes" id="UP000075230">
    <property type="component" value="Unassembled WGS sequence"/>
</dbReference>
<dbReference type="GeneID" id="64966280"/>
<evidence type="ECO:0000313" key="7">
    <source>
        <dbReference type="EMBL" id="BCS04959.1"/>
    </source>
</evidence>
<evidence type="ECO:0000313" key="9">
    <source>
        <dbReference type="Proteomes" id="UP000075230"/>
    </source>
</evidence>
<protein>
    <submittedName>
        <fullName evidence="8">C6 transcription factor</fullName>
    </submittedName>
</protein>
<dbReference type="RefSeq" id="XP_041548721.1">
    <property type="nucleotide sequence ID" value="XM_041681816.1"/>
</dbReference>
<keyword evidence="3 5" id="KW-1133">Transmembrane helix</keyword>
<name>A0A146FRC5_ASPKA</name>
<dbReference type="PANTHER" id="PTHR23502">
    <property type="entry name" value="MAJOR FACILITATOR SUPERFAMILY"/>
    <property type="match status" value="1"/>
</dbReference>
<dbReference type="PROSITE" id="PS50850">
    <property type="entry name" value="MFS"/>
    <property type="match status" value="1"/>
</dbReference>
<feature type="transmembrane region" description="Helical" evidence="5">
    <location>
        <begin position="147"/>
        <end position="166"/>
    </location>
</feature>
<feature type="transmembrane region" description="Helical" evidence="5">
    <location>
        <begin position="207"/>
        <end position="228"/>
    </location>
</feature>
<evidence type="ECO:0000256" key="3">
    <source>
        <dbReference type="ARBA" id="ARBA00022989"/>
    </source>
</evidence>
<keyword evidence="2 5" id="KW-0812">Transmembrane</keyword>
<feature type="transmembrane region" description="Helical" evidence="5">
    <location>
        <begin position="80"/>
        <end position="99"/>
    </location>
</feature>
<dbReference type="OrthoDB" id="3936150at2759"/>
<reference evidence="8 9" key="1">
    <citation type="journal article" date="2016" name="DNA Res.">
        <title>Genome sequence of Aspergillus luchuensis NBRC 4314.</title>
        <authorList>
            <person name="Yamada O."/>
            <person name="Machida M."/>
            <person name="Hosoyama A."/>
            <person name="Goto M."/>
            <person name="Takahashi T."/>
            <person name="Futagami T."/>
            <person name="Yamagata Y."/>
            <person name="Takeuchi M."/>
            <person name="Kobayashi T."/>
            <person name="Koike H."/>
            <person name="Abe K."/>
            <person name="Asai K."/>
            <person name="Arita M."/>
            <person name="Fujita N."/>
            <person name="Fukuda K."/>
            <person name="Higa K."/>
            <person name="Horikawa H."/>
            <person name="Ishikawa T."/>
            <person name="Jinno K."/>
            <person name="Kato Y."/>
            <person name="Kirimura K."/>
            <person name="Mizutani O."/>
            <person name="Nakasone K."/>
            <person name="Sano M."/>
            <person name="Shiraishi Y."/>
            <person name="Tsukahara M."/>
            <person name="Gomi K."/>
        </authorList>
    </citation>
    <scope>NUCLEOTIDE SEQUENCE [LARGE SCALE GENOMIC DNA]</scope>
    <source>
        <strain evidence="8 9">RIB 2604</strain>
    </source>
</reference>
<evidence type="ECO:0000256" key="5">
    <source>
        <dbReference type="SAM" id="Phobius"/>
    </source>
</evidence>
<dbReference type="Proteomes" id="UP000661280">
    <property type="component" value="Chromosome 8"/>
</dbReference>
<evidence type="ECO:0000256" key="4">
    <source>
        <dbReference type="ARBA" id="ARBA00023136"/>
    </source>
</evidence>
<feature type="transmembrane region" description="Helical" evidence="5">
    <location>
        <begin position="172"/>
        <end position="195"/>
    </location>
</feature>
<gene>
    <name evidence="7" type="ORF">AKAW2_80760S</name>
    <name evidence="8" type="ORF">RIB2604_02502130</name>
</gene>
<feature type="transmembrane region" description="Helical" evidence="5">
    <location>
        <begin position="234"/>
        <end position="252"/>
    </location>
</feature>
<organism evidence="8 9">
    <name type="scientific">Aspergillus kawachii</name>
    <name type="common">White koji mold</name>
    <name type="synonym">Aspergillus awamori var. kawachi</name>
    <dbReference type="NCBI Taxonomy" id="1069201"/>
    <lineage>
        <taxon>Eukaryota</taxon>
        <taxon>Fungi</taxon>
        <taxon>Dikarya</taxon>
        <taxon>Ascomycota</taxon>
        <taxon>Pezizomycotina</taxon>
        <taxon>Eurotiomycetes</taxon>
        <taxon>Eurotiomycetidae</taxon>
        <taxon>Eurotiales</taxon>
        <taxon>Aspergillaceae</taxon>
        <taxon>Aspergillus</taxon>
        <taxon>Aspergillus subgen. Circumdati</taxon>
    </lineage>
</organism>
<dbReference type="SUPFAM" id="SSF103473">
    <property type="entry name" value="MFS general substrate transporter"/>
    <property type="match status" value="1"/>
</dbReference>